<dbReference type="Pfam" id="PF08240">
    <property type="entry name" value="ADH_N"/>
    <property type="match status" value="1"/>
</dbReference>
<dbReference type="Pfam" id="PF13602">
    <property type="entry name" value="ADH_zinc_N_2"/>
    <property type="match status" value="1"/>
</dbReference>
<dbReference type="CDD" id="cd08267">
    <property type="entry name" value="MDR1"/>
    <property type="match status" value="1"/>
</dbReference>
<dbReference type="SUPFAM" id="SSF51735">
    <property type="entry name" value="NAD(P)-binding Rossmann-fold domains"/>
    <property type="match status" value="1"/>
</dbReference>
<dbReference type="InterPro" id="IPR020843">
    <property type="entry name" value="ER"/>
</dbReference>
<gene>
    <name evidence="1" type="ORF">WM2015_887</name>
</gene>
<dbReference type="GO" id="GO:0016491">
    <property type="term" value="F:oxidoreductase activity"/>
    <property type="evidence" value="ECO:0007669"/>
    <property type="project" value="InterPro"/>
</dbReference>
<evidence type="ECO:0000313" key="1">
    <source>
        <dbReference type="EMBL" id="AKS41268.1"/>
    </source>
</evidence>
<dbReference type="SUPFAM" id="SSF50129">
    <property type="entry name" value="GroES-like"/>
    <property type="match status" value="1"/>
</dbReference>
<dbReference type="AlphaFoldDB" id="A0A0K0XUA5"/>
<proteinExistence type="predicted"/>
<name>A0A0K0XUA5_9GAMM</name>
<dbReference type="Proteomes" id="UP000066624">
    <property type="component" value="Chromosome"/>
</dbReference>
<dbReference type="KEGG" id="wma:WM2015_887"/>
<accession>A0A0K0XUA5</accession>
<organism evidence="1 2">
    <name type="scientific">Wenzhouxiangella marina</name>
    <dbReference type="NCBI Taxonomy" id="1579979"/>
    <lineage>
        <taxon>Bacteria</taxon>
        <taxon>Pseudomonadati</taxon>
        <taxon>Pseudomonadota</taxon>
        <taxon>Gammaproteobacteria</taxon>
        <taxon>Chromatiales</taxon>
        <taxon>Wenzhouxiangellaceae</taxon>
        <taxon>Wenzhouxiangella</taxon>
    </lineage>
</organism>
<evidence type="ECO:0000313" key="2">
    <source>
        <dbReference type="Proteomes" id="UP000066624"/>
    </source>
</evidence>
<dbReference type="STRING" id="1579979.WM2015_887"/>
<dbReference type="InterPro" id="IPR013154">
    <property type="entry name" value="ADH-like_N"/>
</dbReference>
<dbReference type="Gene3D" id="3.90.180.10">
    <property type="entry name" value="Medium-chain alcohol dehydrogenases, catalytic domain"/>
    <property type="match status" value="1"/>
</dbReference>
<dbReference type="InterPro" id="IPR011032">
    <property type="entry name" value="GroES-like_sf"/>
</dbReference>
<dbReference type="EMBL" id="CP012154">
    <property type="protein sequence ID" value="AKS41268.1"/>
    <property type="molecule type" value="Genomic_DNA"/>
</dbReference>
<protein>
    <submittedName>
        <fullName evidence="1">NADPH:quinone reductase</fullName>
    </submittedName>
</protein>
<reference evidence="1 2" key="1">
    <citation type="submission" date="2015-07" db="EMBL/GenBank/DDBJ databases">
        <authorList>
            <person name="Noorani M."/>
        </authorList>
    </citation>
    <scope>NUCLEOTIDE SEQUENCE [LARGE SCALE GENOMIC DNA]</scope>
    <source>
        <strain evidence="1 2">KCTC 42284</strain>
    </source>
</reference>
<dbReference type="Gene3D" id="3.40.50.720">
    <property type="entry name" value="NAD(P)-binding Rossmann-like Domain"/>
    <property type="match status" value="1"/>
</dbReference>
<dbReference type="InterPro" id="IPR052733">
    <property type="entry name" value="Chloroplast_QOR"/>
</dbReference>
<dbReference type="PANTHER" id="PTHR44013">
    <property type="entry name" value="ZINC-TYPE ALCOHOL DEHYDROGENASE-LIKE PROTEIN C16A3.02C"/>
    <property type="match status" value="1"/>
</dbReference>
<sequence>MKAVAWRRYGSPTDALAIIEAETPAPKEDELLIRVCASAVTSGDSRIRALRVPVGFGLLSRLGFGLLKPRTQIPGMSFAGEVAAVGGAVSSFRVGDQVYGSAGMRMGAHAEYLCLAESAAVIKAPDGVDAATAAAAVFGGQTAIHFLKATAGLEGGQRILINGASGSVGSASVQLAKHLGAEVVAVCSTGNVELVRSLGADRVIDYRTERIEDDAGGFDFVLDTVGNLSLSRCKPLLKADGKLIAIVAGLLTTLSSTWRSRLICGVAVESKAHLDTLATLLEGGQFKPVIDEVYPLDRIVEAHERVDGCHKRGEVVVGIGECRDWPG</sequence>
<dbReference type="RefSeq" id="WP_049724915.1">
    <property type="nucleotide sequence ID" value="NZ_CP012154.1"/>
</dbReference>
<dbReference type="PANTHER" id="PTHR44013:SF1">
    <property type="entry name" value="ZINC-TYPE ALCOHOL DEHYDROGENASE-LIKE PROTEIN C16A3.02C"/>
    <property type="match status" value="1"/>
</dbReference>
<dbReference type="InterPro" id="IPR036291">
    <property type="entry name" value="NAD(P)-bd_dom_sf"/>
</dbReference>
<dbReference type="OrthoDB" id="9785812at2"/>
<keyword evidence="2" id="KW-1185">Reference proteome</keyword>
<dbReference type="SMART" id="SM00829">
    <property type="entry name" value="PKS_ER"/>
    <property type="match status" value="1"/>
</dbReference>